<evidence type="ECO:0000313" key="2">
    <source>
        <dbReference type="EMBL" id="RZS36896.1"/>
    </source>
</evidence>
<dbReference type="EMBL" id="SGWQ01000006">
    <property type="protein sequence ID" value="RZS36896.1"/>
    <property type="molecule type" value="Genomic_DNA"/>
</dbReference>
<protein>
    <recommendedName>
        <fullName evidence="4">Lipoprotein</fullName>
    </recommendedName>
</protein>
<name>A0A4Q7KKZ4_9PSEU</name>
<evidence type="ECO:0000256" key="1">
    <source>
        <dbReference type="SAM" id="SignalP"/>
    </source>
</evidence>
<dbReference type="PROSITE" id="PS51257">
    <property type="entry name" value="PROKAR_LIPOPROTEIN"/>
    <property type="match status" value="1"/>
</dbReference>
<comment type="caution">
    <text evidence="2">The sequence shown here is derived from an EMBL/GenBank/DDBJ whole genome shotgun (WGS) entry which is preliminary data.</text>
</comment>
<feature type="chain" id="PRO_5039633497" description="Lipoprotein" evidence="1">
    <location>
        <begin position="23"/>
        <end position="152"/>
    </location>
</feature>
<sequence length="152" mass="15964">MNRAARALTVAAALALSAAGCAKPVIGNPIAIEAPGQAELTGLAGLWEGTYLCNQGETGLRLAVDPPRAGAVTAVFEFFPLETNPKAARGKFSMIGTVINGRVLLKQHEWIEQPEGYGMVDVDLPGPVPPDAPELTGRVVFEGCTTLKLVRK</sequence>
<accession>A0A4Q7KKZ4</accession>
<dbReference type="AlphaFoldDB" id="A0A4Q7KKZ4"/>
<dbReference type="RefSeq" id="WP_130345520.1">
    <property type="nucleotide sequence ID" value="NZ_SGWQ01000006.1"/>
</dbReference>
<keyword evidence="3" id="KW-1185">Reference proteome</keyword>
<reference evidence="2 3" key="1">
    <citation type="submission" date="2019-02" db="EMBL/GenBank/DDBJ databases">
        <title>Genomic Encyclopedia of Type Strains, Phase IV (KMG-IV): sequencing the most valuable type-strain genomes for metagenomic binning, comparative biology and taxonomic classification.</title>
        <authorList>
            <person name="Goeker M."/>
        </authorList>
    </citation>
    <scope>NUCLEOTIDE SEQUENCE [LARGE SCALE GENOMIC DNA]</scope>
    <source>
        <strain evidence="2 3">DSM 101727</strain>
    </source>
</reference>
<feature type="signal peptide" evidence="1">
    <location>
        <begin position="1"/>
        <end position="22"/>
    </location>
</feature>
<evidence type="ECO:0000313" key="3">
    <source>
        <dbReference type="Proteomes" id="UP000294257"/>
    </source>
</evidence>
<evidence type="ECO:0008006" key="4">
    <source>
        <dbReference type="Google" id="ProtNLM"/>
    </source>
</evidence>
<dbReference type="Proteomes" id="UP000294257">
    <property type="component" value="Unassembled WGS sequence"/>
</dbReference>
<gene>
    <name evidence="2" type="ORF">EV193_106130</name>
</gene>
<dbReference type="OrthoDB" id="1818119at2"/>
<keyword evidence="1" id="KW-0732">Signal</keyword>
<organism evidence="2 3">
    <name type="scientific">Herbihabitans rhizosphaerae</name>
    <dbReference type="NCBI Taxonomy" id="1872711"/>
    <lineage>
        <taxon>Bacteria</taxon>
        <taxon>Bacillati</taxon>
        <taxon>Actinomycetota</taxon>
        <taxon>Actinomycetes</taxon>
        <taxon>Pseudonocardiales</taxon>
        <taxon>Pseudonocardiaceae</taxon>
        <taxon>Herbihabitans</taxon>
    </lineage>
</organism>
<proteinExistence type="predicted"/>